<dbReference type="InterPro" id="IPR052030">
    <property type="entry name" value="Peptidase_M20/M20A_hydrolases"/>
</dbReference>
<dbReference type="InterPro" id="IPR017144">
    <property type="entry name" value="Xaa-Arg_dipeptidase"/>
</dbReference>
<sequence length="446" mass="48204">MSFIPRNLQVEKSEHAESNDPGIYRLDILDFIDKTIVSLSGDLQAISLGIHDHPELKFEEHYAHDILTEYMEKQGFEVEKCPFPDLDTAWRATFSYGIGGRTVGINSEMDALPKIGHGCGHNLIAVGGVAVACALKAVMQHFKISGRIVLLGTPGEEGGRGKIILLQKDAYKDMDVCLMCHPSSGPGLSVSFGSSLAATGLAVEYHGQIAGAISWKGRNALDAAVLAYSNISTFRQQLKPTHRVHGIIEGKKWPNDNYPSMYCCSHIGLAVPDYSKVRFSVRAPAVVELVDTLEHVEACLRAAAIATGCKITYVPRYPDAPLMELWQNKILGDEVGKVITHNHGSVEIEKGTPGASTDFGNVTHVLPALHANFAIPTVPNGGNHTAEFTKAAKTPAAHKACFAISIALAAAGSRFLLDDRFFADVRAAFEEDRKKGQGFDGWTPSS</sequence>
<name>A0A2A9NS77_9AGAR</name>
<dbReference type="OrthoDB" id="6119954at2759"/>
<dbReference type="STRING" id="703135.A0A2A9NS77"/>
<protein>
    <recommendedName>
        <fullName evidence="2">Peptidase M20 domain-containing protein 2</fullName>
    </recommendedName>
</protein>
<organism evidence="3 4">
    <name type="scientific">Amanita thiersii Skay4041</name>
    <dbReference type="NCBI Taxonomy" id="703135"/>
    <lineage>
        <taxon>Eukaryota</taxon>
        <taxon>Fungi</taxon>
        <taxon>Dikarya</taxon>
        <taxon>Basidiomycota</taxon>
        <taxon>Agaricomycotina</taxon>
        <taxon>Agaricomycetes</taxon>
        <taxon>Agaricomycetidae</taxon>
        <taxon>Agaricales</taxon>
        <taxon>Pluteineae</taxon>
        <taxon>Amanitaceae</taxon>
        <taxon>Amanita</taxon>
    </lineage>
</organism>
<dbReference type="Proteomes" id="UP000242287">
    <property type="component" value="Unassembled WGS sequence"/>
</dbReference>
<proteinExistence type="inferred from homology"/>
<dbReference type="PANTHER" id="PTHR30575:SF0">
    <property type="entry name" value="XAA-ARG DIPEPTIDASE"/>
    <property type="match status" value="1"/>
</dbReference>
<dbReference type="InterPro" id="IPR036264">
    <property type="entry name" value="Bact_exopeptidase_dim_dom"/>
</dbReference>
<dbReference type="Gene3D" id="3.40.630.10">
    <property type="entry name" value="Zn peptidases"/>
    <property type="match status" value="1"/>
</dbReference>
<accession>A0A2A9NS77</accession>
<dbReference type="AlphaFoldDB" id="A0A2A9NS77"/>
<evidence type="ECO:0000256" key="1">
    <source>
        <dbReference type="ARBA" id="ARBA00006247"/>
    </source>
</evidence>
<keyword evidence="4" id="KW-1185">Reference proteome</keyword>
<dbReference type="SUPFAM" id="SSF55031">
    <property type="entry name" value="Bacterial exopeptidase dimerisation domain"/>
    <property type="match status" value="1"/>
</dbReference>
<dbReference type="CDD" id="cd05672">
    <property type="entry name" value="M20_ACY1L2-like"/>
    <property type="match status" value="1"/>
</dbReference>
<dbReference type="PANTHER" id="PTHR30575">
    <property type="entry name" value="PEPTIDASE M20"/>
    <property type="match status" value="1"/>
</dbReference>
<dbReference type="Gene3D" id="3.30.70.360">
    <property type="match status" value="1"/>
</dbReference>
<gene>
    <name evidence="3" type="ORF">AMATHDRAFT_40325</name>
</gene>
<dbReference type="EMBL" id="KZ301991">
    <property type="protein sequence ID" value="PFH51127.1"/>
    <property type="molecule type" value="Genomic_DNA"/>
</dbReference>
<evidence type="ECO:0000313" key="3">
    <source>
        <dbReference type="EMBL" id="PFH51127.1"/>
    </source>
</evidence>
<dbReference type="Pfam" id="PF01546">
    <property type="entry name" value="Peptidase_M20"/>
    <property type="match status" value="1"/>
</dbReference>
<reference evidence="3 4" key="1">
    <citation type="submission" date="2014-02" db="EMBL/GenBank/DDBJ databases">
        <title>Transposable element dynamics among asymbiotic and ectomycorrhizal Amanita fungi.</title>
        <authorList>
            <consortium name="DOE Joint Genome Institute"/>
            <person name="Hess J."/>
            <person name="Skrede I."/>
            <person name="Wolfe B."/>
            <person name="LaButti K."/>
            <person name="Ohm R.A."/>
            <person name="Grigoriev I.V."/>
            <person name="Pringle A."/>
        </authorList>
    </citation>
    <scope>NUCLEOTIDE SEQUENCE [LARGE SCALE GENOMIC DNA]</scope>
    <source>
        <strain evidence="3 4">SKay4041</strain>
    </source>
</reference>
<comment type="similarity">
    <text evidence="1 2">Belongs to the peptidase M20A family.</text>
</comment>
<dbReference type="InterPro" id="IPR002933">
    <property type="entry name" value="Peptidase_M20"/>
</dbReference>
<dbReference type="SUPFAM" id="SSF53187">
    <property type="entry name" value="Zn-dependent exopeptidases"/>
    <property type="match status" value="1"/>
</dbReference>
<dbReference type="GO" id="GO:0016805">
    <property type="term" value="F:dipeptidase activity"/>
    <property type="evidence" value="ECO:0007669"/>
    <property type="project" value="InterPro"/>
</dbReference>
<dbReference type="PIRSF" id="PIRSF037226">
    <property type="entry name" value="Amidohydrolase_ACY1L2_prd"/>
    <property type="match status" value="1"/>
</dbReference>
<evidence type="ECO:0000256" key="2">
    <source>
        <dbReference type="PIRNR" id="PIRNR037226"/>
    </source>
</evidence>
<evidence type="ECO:0000313" key="4">
    <source>
        <dbReference type="Proteomes" id="UP000242287"/>
    </source>
</evidence>